<sequence length="187" mass="21067">VILASKIYADLPVNRMECYFAMVETASEIAGSYSIEASTPLNTSFIIMSNKNPNVFDSSKQTETFVVPAPTPGVYRLCFTTLSHEYFDADNKPLQFPPSKLFFELNVLAIEKSATDRLGAVLGQIDESVSTIQSEYRNVRTQEHQLSRNASAAKKRMWLIFLIEVVCVIAAVGFQTMYITRLHKRVR</sequence>
<proteinExistence type="inferred from homology"/>
<name>A0A146KH12_9EUKA</name>
<feature type="domain" description="GOLD" evidence="3">
    <location>
        <begin position="16"/>
        <end position="107"/>
    </location>
</feature>
<comment type="subcellular location">
    <subcellularLocation>
        <location evidence="1">Membrane</location>
        <topology evidence="1">Single-pass type I membrane protein</topology>
    </subcellularLocation>
</comment>
<evidence type="ECO:0000313" key="4">
    <source>
        <dbReference type="EMBL" id="JAP95973.1"/>
    </source>
</evidence>
<keyword evidence="1 2" id="KW-0812">Transmembrane</keyword>
<reference evidence="4" key="1">
    <citation type="submission" date="2015-07" db="EMBL/GenBank/DDBJ databases">
        <title>Adaptation to a free-living lifestyle via gene acquisitions in the diplomonad Trepomonas sp. PC1.</title>
        <authorList>
            <person name="Xu F."/>
            <person name="Jerlstrom-Hultqvist J."/>
            <person name="Kolisko M."/>
            <person name="Simpson A.G.B."/>
            <person name="Roger A.J."/>
            <person name="Svard S.G."/>
            <person name="Andersson J.O."/>
        </authorList>
    </citation>
    <scope>NUCLEOTIDE SEQUENCE</scope>
    <source>
        <strain evidence="4">PC1</strain>
    </source>
</reference>
<dbReference type="SMART" id="SM01190">
    <property type="entry name" value="EMP24_GP25L"/>
    <property type="match status" value="1"/>
</dbReference>
<gene>
    <name evidence="4" type="ORF">TPC1_10849</name>
</gene>
<dbReference type="EMBL" id="GDID01000633">
    <property type="protein sequence ID" value="JAP95973.1"/>
    <property type="molecule type" value="Transcribed_RNA"/>
</dbReference>
<feature type="non-terminal residue" evidence="4">
    <location>
        <position position="1"/>
    </location>
</feature>
<keyword evidence="2" id="KW-0472">Membrane</keyword>
<dbReference type="PROSITE" id="PS50866">
    <property type="entry name" value="GOLD"/>
    <property type="match status" value="1"/>
</dbReference>
<keyword evidence="2" id="KW-1133">Transmembrane helix</keyword>
<dbReference type="Pfam" id="PF01105">
    <property type="entry name" value="EMP24_GP25L"/>
    <property type="match status" value="1"/>
</dbReference>
<evidence type="ECO:0000256" key="1">
    <source>
        <dbReference type="RuleBase" id="RU003827"/>
    </source>
</evidence>
<dbReference type="InterPro" id="IPR009038">
    <property type="entry name" value="GOLD_dom"/>
</dbReference>
<feature type="transmembrane region" description="Helical" evidence="2">
    <location>
        <begin position="157"/>
        <end position="179"/>
    </location>
</feature>
<comment type="similarity">
    <text evidence="1">Belongs to the EMP24/GP25L family.</text>
</comment>
<dbReference type="GO" id="GO:0016020">
    <property type="term" value="C:membrane"/>
    <property type="evidence" value="ECO:0007669"/>
    <property type="project" value="UniProtKB-SubCell"/>
</dbReference>
<protein>
    <submittedName>
        <fullName evidence="4">Emp24/gp25L/p24 family/GOLD domain-containing protein</fullName>
    </submittedName>
</protein>
<organism evidence="4">
    <name type="scientific">Trepomonas sp. PC1</name>
    <dbReference type="NCBI Taxonomy" id="1076344"/>
    <lineage>
        <taxon>Eukaryota</taxon>
        <taxon>Metamonada</taxon>
        <taxon>Diplomonadida</taxon>
        <taxon>Hexamitidae</taxon>
        <taxon>Hexamitinae</taxon>
        <taxon>Trepomonas</taxon>
    </lineage>
</organism>
<evidence type="ECO:0000259" key="3">
    <source>
        <dbReference type="PROSITE" id="PS50866"/>
    </source>
</evidence>
<dbReference type="AlphaFoldDB" id="A0A146KH12"/>
<evidence type="ECO:0000256" key="2">
    <source>
        <dbReference type="SAM" id="Phobius"/>
    </source>
</evidence>
<accession>A0A146KH12</accession>